<name>A0ABU9HSI1_9FLAO</name>
<protein>
    <submittedName>
        <fullName evidence="1">Uncharacterized protein</fullName>
    </submittedName>
</protein>
<sequence>MKLLKFLLAALAGFGIVKLVGYVTEAELEEGVEYDIYEDEDHPLFV</sequence>
<evidence type="ECO:0000313" key="2">
    <source>
        <dbReference type="Proteomes" id="UP001464555"/>
    </source>
</evidence>
<proteinExistence type="predicted"/>
<reference evidence="1 2" key="1">
    <citation type="submission" date="2024-04" db="EMBL/GenBank/DDBJ databases">
        <title>Flavobacterium sp. DGU11 16S ribosomal RNA gene Genome sequencing and assembly.</title>
        <authorList>
            <person name="Park S."/>
        </authorList>
    </citation>
    <scope>NUCLEOTIDE SEQUENCE [LARGE SCALE GENOMIC DNA]</scope>
    <source>
        <strain evidence="1 2">DGU11</strain>
    </source>
</reference>
<dbReference type="EMBL" id="JBBYHR010000001">
    <property type="protein sequence ID" value="MEL1242769.1"/>
    <property type="molecule type" value="Genomic_DNA"/>
</dbReference>
<dbReference type="RefSeq" id="WP_341695094.1">
    <property type="nucleotide sequence ID" value="NZ_JBBYHR010000001.1"/>
</dbReference>
<gene>
    <name evidence="1" type="ORF">AAEO56_00730</name>
</gene>
<organism evidence="1 2">
    <name type="scientific">Flavobacterium arundinis</name>
    <dbReference type="NCBI Taxonomy" id="3139143"/>
    <lineage>
        <taxon>Bacteria</taxon>
        <taxon>Pseudomonadati</taxon>
        <taxon>Bacteroidota</taxon>
        <taxon>Flavobacteriia</taxon>
        <taxon>Flavobacteriales</taxon>
        <taxon>Flavobacteriaceae</taxon>
        <taxon>Flavobacterium</taxon>
    </lineage>
</organism>
<comment type="caution">
    <text evidence="1">The sequence shown here is derived from an EMBL/GenBank/DDBJ whole genome shotgun (WGS) entry which is preliminary data.</text>
</comment>
<dbReference type="Proteomes" id="UP001464555">
    <property type="component" value="Unassembled WGS sequence"/>
</dbReference>
<keyword evidence="2" id="KW-1185">Reference proteome</keyword>
<evidence type="ECO:0000313" key="1">
    <source>
        <dbReference type="EMBL" id="MEL1242769.1"/>
    </source>
</evidence>
<accession>A0ABU9HSI1</accession>